<dbReference type="Pfam" id="PF00752">
    <property type="entry name" value="XPG_N"/>
    <property type="match status" value="1"/>
</dbReference>
<dbReference type="SUPFAM" id="SSF88723">
    <property type="entry name" value="PIN domain-like"/>
    <property type="match status" value="1"/>
</dbReference>
<sequence length="1113" mass="125593">MGVTGLWRLIDASGKPVPLETLEGKVLAIDISIWIHQVLQGYQDCRGNTVPNAHLLGLFSRICKLLYFKIKPVFVFDGGVPLLKKNTIAARKKRKAIAAGKAVQMKNDLLQNLMKHSIIKGVLAHKTGEKVETSTSSSQKNSNQTNDMFMLPLLSTNLPDDQNSTESDSSVELSPRKQTKWKGNIHTVDVTSNDFKALPVDVRYDILTDLKETRKQNSWGRLHEIPQETHQFSNYQMQRLLKRRKVQESLEEAEQEMGGKNLTLDELEKLMLEQGVDVQNKDTAFRIAADSTTRLIYINDLKALKSKSDTSDSVCEDSSKPGCSSERESDETLPSIIEESTNVVENIDEYDLDNEWDSDIEVIDKPIDDSSIKKYFGKTSVNPALSYMIEHSGLSQEQIFALIEQSRENVRNANKNEKLPKRTKLNFNDESIVPKKRGKIISRSNVEAVKEKIEIKEKLKTPPLESSNVSSDSESDGFVEVPDVPVPHRVVEKNTMEITVKPSEKFDNTEDIFADVFETKSITHNTSIDSSSNKDDSVKNVTIDQLEEINMLNSPATKELEVIPEPIELNSSVEETLVNDASSQNTSSPKNNQQKSLESQEEIPQAVDEDLSEISAKSDSNQNLDALMINSSSTSIEITAIPVEKDQSTEREESTQSPIKPTNERGMSERVENIIERLNADSEEILANIDKSEELLNMKSQLENKNQELQEHIGKLDRQATEVTEQMRSDAQDLLRLFGIPYVVAPQEAEAQCAYLEMINLTDGTITDDSDIWLFGGRCVYKNFFNNAKRVMEYRSKDIEHHFKLTREQMIQLALLVGSDYTIGINGIGPVTGLEILASFPAEGNDLLRGLMKFSSWIKAGRQAGPGRASLRNKLRNIVVDQSFPSQAVVQAYLFPTVDESKEIFTWSKPNLVLLSDYTREKFGWSKLKFDETMGPVMKRLTDTKSQKNIMSYFKVQTVPKSIDENLSKRVKKAVRMMDKNDVAIGDDSDNIEETLENIKKNAGKKSRKTTRKKKKDELNDDNKGDDEQEKNEVDKFNKDLPTIIMKDGKNTEEYIPQREKERAAALQKKLQAIEIFKKSRKCPGKSGKKSVRPARKIVQKEAQLSESSSDTN</sequence>
<dbReference type="InterPro" id="IPR029060">
    <property type="entry name" value="PIN-like_dom_sf"/>
</dbReference>
<evidence type="ECO:0000256" key="12">
    <source>
        <dbReference type="ARBA" id="ARBA00023242"/>
    </source>
</evidence>
<feature type="domain" description="XPG N-terminal" evidence="17">
    <location>
        <begin position="1"/>
        <end position="98"/>
    </location>
</feature>
<evidence type="ECO:0000259" key="16">
    <source>
        <dbReference type="SMART" id="SM00484"/>
    </source>
</evidence>
<keyword evidence="14" id="KW-0175">Coiled coil</keyword>
<dbReference type="Pfam" id="PF00867">
    <property type="entry name" value="XPG_I"/>
    <property type="match status" value="1"/>
</dbReference>
<evidence type="ECO:0000313" key="19">
    <source>
        <dbReference type="Proteomes" id="UP001168972"/>
    </source>
</evidence>
<gene>
    <name evidence="18" type="ORF">PV327_005509</name>
</gene>
<proteinExistence type="inferred from homology"/>
<dbReference type="InterPro" id="IPR006084">
    <property type="entry name" value="XPG/Rad2"/>
</dbReference>
<evidence type="ECO:0000256" key="4">
    <source>
        <dbReference type="ARBA" id="ARBA00022553"/>
    </source>
</evidence>
<evidence type="ECO:0000313" key="18">
    <source>
        <dbReference type="EMBL" id="KAK0179791.1"/>
    </source>
</evidence>
<dbReference type="InterPro" id="IPR006086">
    <property type="entry name" value="XPG-I_dom"/>
</dbReference>
<dbReference type="GO" id="GO:0017108">
    <property type="term" value="F:5'-flap endonuclease activity"/>
    <property type="evidence" value="ECO:0007669"/>
    <property type="project" value="UniProtKB-ARBA"/>
</dbReference>
<dbReference type="InterPro" id="IPR019974">
    <property type="entry name" value="XPG_CS"/>
</dbReference>
<evidence type="ECO:0000256" key="7">
    <source>
        <dbReference type="ARBA" id="ARBA00022759"/>
    </source>
</evidence>
<feature type="region of interest" description="Disordered" evidence="15">
    <location>
        <begin position="1002"/>
        <end position="1061"/>
    </location>
</feature>
<evidence type="ECO:0000256" key="8">
    <source>
        <dbReference type="ARBA" id="ARBA00022763"/>
    </source>
</evidence>
<comment type="caution">
    <text evidence="18">The sequence shown here is derived from an EMBL/GenBank/DDBJ whole genome shotgun (WGS) entry which is preliminary data.</text>
</comment>
<comment type="cofactor">
    <cofactor evidence="1">
        <name>Mg(2+)</name>
        <dbReference type="ChEBI" id="CHEBI:18420"/>
    </cofactor>
</comment>
<feature type="compositionally biased region" description="Basic residues" evidence="15">
    <location>
        <begin position="1002"/>
        <end position="1015"/>
    </location>
</feature>
<feature type="region of interest" description="Disordered" evidence="15">
    <location>
        <begin position="1079"/>
        <end position="1113"/>
    </location>
</feature>
<keyword evidence="7" id="KW-0255">Endonuclease</keyword>
<evidence type="ECO:0000256" key="13">
    <source>
        <dbReference type="ARBA" id="ARBA00038112"/>
    </source>
</evidence>
<keyword evidence="5" id="KW-0540">Nuclease</keyword>
<feature type="compositionally biased region" description="Basic residues" evidence="15">
    <location>
        <begin position="1079"/>
        <end position="1098"/>
    </location>
</feature>
<dbReference type="GO" id="GO:0046872">
    <property type="term" value="F:metal ion binding"/>
    <property type="evidence" value="ECO:0007669"/>
    <property type="project" value="UniProtKB-KW"/>
</dbReference>
<protein>
    <recommendedName>
        <fullName evidence="20">DNA repair protein complementing XP-G cells</fullName>
    </recommendedName>
</protein>
<comment type="similarity">
    <text evidence="3">Belongs to the XPG/RAD2 endonuclease family. XPG subfamily.</text>
</comment>
<evidence type="ECO:0000256" key="9">
    <source>
        <dbReference type="ARBA" id="ARBA00022801"/>
    </source>
</evidence>
<feature type="region of interest" description="Disordered" evidence="15">
    <location>
        <begin position="309"/>
        <end position="332"/>
    </location>
</feature>
<feature type="region of interest" description="Disordered" evidence="15">
    <location>
        <begin position="462"/>
        <end position="481"/>
    </location>
</feature>
<dbReference type="PRINTS" id="PR00853">
    <property type="entry name" value="XPGRADSUPER"/>
</dbReference>
<dbReference type="EMBL" id="JAQQBR010000003">
    <property type="protein sequence ID" value="KAK0179791.1"/>
    <property type="molecule type" value="Genomic_DNA"/>
</dbReference>
<evidence type="ECO:0000259" key="17">
    <source>
        <dbReference type="SMART" id="SM00485"/>
    </source>
</evidence>
<feature type="domain" description="XPG-I" evidence="16">
    <location>
        <begin position="736"/>
        <end position="805"/>
    </location>
</feature>
<comment type="similarity">
    <text evidence="13">Belongs to the XPG/RAD2 endonuclease family. GEN subfamily.</text>
</comment>
<dbReference type="PRINTS" id="PR00066">
    <property type="entry name" value="XRODRMPGMNTG"/>
</dbReference>
<dbReference type="Gene3D" id="1.10.150.20">
    <property type="entry name" value="5' to 3' exonuclease, C-terminal subdomain"/>
    <property type="match status" value="1"/>
</dbReference>
<reference evidence="18" key="1">
    <citation type="journal article" date="2023" name="bioRxiv">
        <title>Scaffold-level genome assemblies of two parasitoid biocontrol wasps reveal the parthenogenesis mechanism and an associated novel virus.</title>
        <authorList>
            <person name="Inwood S."/>
            <person name="Skelly J."/>
            <person name="Guhlin J."/>
            <person name="Harrop T."/>
            <person name="Goldson S."/>
            <person name="Dearden P."/>
        </authorList>
    </citation>
    <scope>NUCLEOTIDE SEQUENCE</scope>
    <source>
        <strain evidence="18">Lincoln</strain>
        <tissue evidence="18">Whole body</tissue>
    </source>
</reference>
<evidence type="ECO:0000256" key="2">
    <source>
        <dbReference type="ARBA" id="ARBA00004123"/>
    </source>
</evidence>
<dbReference type="GO" id="GO:0008821">
    <property type="term" value="F:crossover junction DNA endonuclease activity"/>
    <property type="evidence" value="ECO:0007669"/>
    <property type="project" value="UniProtKB-ARBA"/>
</dbReference>
<keyword evidence="8" id="KW-0227">DNA damage</keyword>
<dbReference type="SMART" id="SM00485">
    <property type="entry name" value="XPGN"/>
    <property type="match status" value="1"/>
</dbReference>
<dbReference type="PROSITE" id="PS00841">
    <property type="entry name" value="XPG_1"/>
    <property type="match status" value="1"/>
</dbReference>
<keyword evidence="6" id="KW-0479">Metal-binding</keyword>
<evidence type="ECO:0000256" key="10">
    <source>
        <dbReference type="ARBA" id="ARBA00022842"/>
    </source>
</evidence>
<reference evidence="18" key="2">
    <citation type="submission" date="2023-03" db="EMBL/GenBank/DDBJ databases">
        <authorList>
            <person name="Inwood S.N."/>
            <person name="Skelly J.G."/>
            <person name="Guhlin J."/>
            <person name="Harrop T.W.R."/>
            <person name="Goldson S.G."/>
            <person name="Dearden P.K."/>
        </authorList>
    </citation>
    <scope>NUCLEOTIDE SEQUENCE</scope>
    <source>
        <strain evidence="18">Lincoln</strain>
        <tissue evidence="18">Whole body</tissue>
    </source>
</reference>
<dbReference type="GO" id="GO:0005634">
    <property type="term" value="C:nucleus"/>
    <property type="evidence" value="ECO:0007669"/>
    <property type="project" value="UniProtKB-SubCell"/>
</dbReference>
<evidence type="ECO:0000256" key="15">
    <source>
        <dbReference type="SAM" id="MobiDB-lite"/>
    </source>
</evidence>
<feature type="compositionally biased region" description="Basic and acidic residues" evidence="15">
    <location>
        <begin position="1047"/>
        <end position="1061"/>
    </location>
</feature>
<evidence type="ECO:0000256" key="6">
    <source>
        <dbReference type="ARBA" id="ARBA00022723"/>
    </source>
</evidence>
<dbReference type="CDD" id="cd09868">
    <property type="entry name" value="PIN_XPG_RAD2"/>
    <property type="match status" value="2"/>
</dbReference>
<feature type="region of interest" description="Disordered" evidence="15">
    <location>
        <begin position="578"/>
        <end position="607"/>
    </location>
</feature>
<feature type="compositionally biased region" description="Polar residues" evidence="15">
    <location>
        <begin position="1103"/>
        <end position="1113"/>
    </location>
</feature>
<evidence type="ECO:0008006" key="20">
    <source>
        <dbReference type="Google" id="ProtNLM"/>
    </source>
</evidence>
<accession>A0AA39G2A2</accession>
<evidence type="ECO:0000256" key="1">
    <source>
        <dbReference type="ARBA" id="ARBA00001946"/>
    </source>
</evidence>
<dbReference type="AlphaFoldDB" id="A0AA39G2A2"/>
<evidence type="ECO:0000256" key="3">
    <source>
        <dbReference type="ARBA" id="ARBA00005283"/>
    </source>
</evidence>
<dbReference type="GO" id="GO:0003697">
    <property type="term" value="F:single-stranded DNA binding"/>
    <property type="evidence" value="ECO:0007669"/>
    <property type="project" value="InterPro"/>
</dbReference>
<dbReference type="PANTHER" id="PTHR16171:SF7">
    <property type="entry name" value="DNA REPAIR PROTEIN RAD2"/>
    <property type="match status" value="1"/>
</dbReference>
<evidence type="ECO:0000256" key="11">
    <source>
        <dbReference type="ARBA" id="ARBA00023204"/>
    </source>
</evidence>
<name>A0AA39G2A2_MICHY</name>
<dbReference type="SMART" id="SM00484">
    <property type="entry name" value="XPGI"/>
    <property type="match status" value="1"/>
</dbReference>
<dbReference type="InterPro" id="IPR001044">
    <property type="entry name" value="XPG/Rad2_eukaryotes"/>
</dbReference>
<dbReference type="SUPFAM" id="SSF47807">
    <property type="entry name" value="5' to 3' exonuclease, C-terminal subdomain"/>
    <property type="match status" value="1"/>
</dbReference>
<dbReference type="PANTHER" id="PTHR16171">
    <property type="entry name" value="DNA REPAIR PROTEIN COMPLEMENTING XP-G CELLS-RELATED"/>
    <property type="match status" value="1"/>
</dbReference>
<dbReference type="Gene3D" id="3.40.50.1010">
    <property type="entry name" value="5'-nuclease"/>
    <property type="match status" value="2"/>
</dbReference>
<feature type="compositionally biased region" description="Polar residues" evidence="15">
    <location>
        <begin position="578"/>
        <end position="597"/>
    </location>
</feature>
<keyword evidence="9" id="KW-0378">Hydrolase</keyword>
<keyword evidence="4" id="KW-0597">Phosphoprotein</keyword>
<dbReference type="FunFam" id="1.10.150.20:FF:000030">
    <property type="entry name" value="Flap endonuclease GEN-like 1"/>
    <property type="match status" value="1"/>
</dbReference>
<dbReference type="InterPro" id="IPR006085">
    <property type="entry name" value="XPG_DNA_repair_N"/>
</dbReference>
<comment type="subcellular location">
    <subcellularLocation>
        <location evidence="2">Nucleus</location>
    </subcellularLocation>
</comment>
<organism evidence="18 19">
    <name type="scientific">Microctonus hyperodae</name>
    <name type="common">Parasitoid wasp</name>
    <dbReference type="NCBI Taxonomy" id="165561"/>
    <lineage>
        <taxon>Eukaryota</taxon>
        <taxon>Metazoa</taxon>
        <taxon>Ecdysozoa</taxon>
        <taxon>Arthropoda</taxon>
        <taxon>Hexapoda</taxon>
        <taxon>Insecta</taxon>
        <taxon>Pterygota</taxon>
        <taxon>Neoptera</taxon>
        <taxon>Endopterygota</taxon>
        <taxon>Hymenoptera</taxon>
        <taxon>Apocrita</taxon>
        <taxon>Ichneumonoidea</taxon>
        <taxon>Braconidae</taxon>
        <taxon>Euphorinae</taxon>
        <taxon>Microctonus</taxon>
    </lineage>
</organism>
<evidence type="ECO:0000256" key="14">
    <source>
        <dbReference type="SAM" id="Coils"/>
    </source>
</evidence>
<dbReference type="GO" id="GO:0006289">
    <property type="term" value="P:nucleotide-excision repair"/>
    <property type="evidence" value="ECO:0007669"/>
    <property type="project" value="InterPro"/>
</dbReference>
<dbReference type="InterPro" id="IPR036279">
    <property type="entry name" value="5-3_exonuclease_C_sf"/>
</dbReference>
<dbReference type="Proteomes" id="UP001168972">
    <property type="component" value="Unassembled WGS sequence"/>
</dbReference>
<keyword evidence="19" id="KW-1185">Reference proteome</keyword>
<dbReference type="CDD" id="cd09904">
    <property type="entry name" value="H3TH_XPG"/>
    <property type="match status" value="1"/>
</dbReference>
<feature type="compositionally biased region" description="Basic and acidic residues" evidence="15">
    <location>
        <begin position="643"/>
        <end position="654"/>
    </location>
</feature>
<keyword evidence="11" id="KW-0234">DNA repair</keyword>
<keyword evidence="12" id="KW-0539">Nucleus</keyword>
<feature type="region of interest" description="Disordered" evidence="15">
    <location>
        <begin position="642"/>
        <end position="664"/>
    </location>
</feature>
<keyword evidence="10" id="KW-0460">Magnesium</keyword>
<dbReference type="PROSITE" id="PS00842">
    <property type="entry name" value="XPG_2"/>
    <property type="match status" value="1"/>
</dbReference>
<feature type="coiled-coil region" evidence="14">
    <location>
        <begin position="668"/>
        <end position="726"/>
    </location>
</feature>
<dbReference type="GO" id="GO:0000400">
    <property type="term" value="F:four-way junction DNA binding"/>
    <property type="evidence" value="ECO:0007669"/>
    <property type="project" value="UniProtKB-ARBA"/>
</dbReference>
<evidence type="ECO:0000256" key="5">
    <source>
        <dbReference type="ARBA" id="ARBA00022722"/>
    </source>
</evidence>
<dbReference type="SMART" id="SM00279">
    <property type="entry name" value="HhH2"/>
    <property type="match status" value="1"/>
</dbReference>
<dbReference type="InterPro" id="IPR008918">
    <property type="entry name" value="HhH2"/>
</dbReference>